<feature type="coiled-coil region" evidence="7">
    <location>
        <begin position="377"/>
        <end position="425"/>
    </location>
</feature>
<keyword evidence="11" id="KW-1185">Reference proteome</keyword>
<keyword evidence="6" id="KW-0206">Cytoskeleton</keyword>
<dbReference type="EMBL" id="BAAFST010000005">
    <property type="protein sequence ID" value="GAB1290167.1"/>
    <property type="molecule type" value="Genomic_DNA"/>
</dbReference>
<proteinExistence type="predicted"/>
<organism evidence="10 11">
    <name type="scientific">Apodemus speciosus</name>
    <name type="common">Large Japanese field mouse</name>
    <dbReference type="NCBI Taxonomy" id="105296"/>
    <lineage>
        <taxon>Eukaryota</taxon>
        <taxon>Metazoa</taxon>
        <taxon>Chordata</taxon>
        <taxon>Craniata</taxon>
        <taxon>Vertebrata</taxon>
        <taxon>Euteleostomi</taxon>
        <taxon>Mammalia</taxon>
        <taxon>Eutheria</taxon>
        <taxon>Euarchontoglires</taxon>
        <taxon>Glires</taxon>
        <taxon>Rodentia</taxon>
        <taxon>Myomorpha</taxon>
        <taxon>Muroidea</taxon>
        <taxon>Muridae</taxon>
        <taxon>Murinae</taxon>
        <taxon>Apodemus</taxon>
    </lineage>
</organism>
<gene>
    <name evidence="10" type="ORF">APTSU1_000539700</name>
</gene>
<evidence type="ECO:0000256" key="4">
    <source>
        <dbReference type="ARBA" id="ARBA00022737"/>
    </source>
</evidence>
<feature type="coiled-coil region" evidence="7">
    <location>
        <begin position="324"/>
        <end position="351"/>
    </location>
</feature>
<dbReference type="SMART" id="SM01052">
    <property type="entry name" value="CAP_GLY"/>
    <property type="match status" value="2"/>
</dbReference>
<dbReference type="InterPro" id="IPR032108">
    <property type="entry name" value="CLIP1_ZNF"/>
</dbReference>
<dbReference type="Gene3D" id="1.20.5.1160">
    <property type="entry name" value="Vasodilator-stimulated phosphoprotein"/>
    <property type="match status" value="1"/>
</dbReference>
<feature type="coiled-coil region" evidence="7">
    <location>
        <begin position="673"/>
        <end position="944"/>
    </location>
</feature>
<dbReference type="SUPFAM" id="SSF74924">
    <property type="entry name" value="Cap-Gly domain"/>
    <property type="match status" value="2"/>
</dbReference>
<dbReference type="PROSITE" id="PS50245">
    <property type="entry name" value="CAP_GLY_2"/>
    <property type="match status" value="2"/>
</dbReference>
<feature type="region of interest" description="Disordered" evidence="8">
    <location>
        <begin position="104"/>
        <end position="123"/>
    </location>
</feature>
<dbReference type="Gene3D" id="2.30.30.190">
    <property type="entry name" value="CAP Gly-rich-like domain"/>
    <property type="match status" value="2"/>
</dbReference>
<evidence type="ECO:0000313" key="10">
    <source>
        <dbReference type="EMBL" id="GAB1290167.1"/>
    </source>
</evidence>
<feature type="domain" description="CAP-Gly" evidence="9">
    <location>
        <begin position="206"/>
        <end position="248"/>
    </location>
</feature>
<keyword evidence="5 7" id="KW-0175">Coiled coil</keyword>
<dbReference type="Pfam" id="PF16641">
    <property type="entry name" value="CLIP1_ZNF"/>
    <property type="match status" value="2"/>
</dbReference>
<keyword evidence="3" id="KW-0493">Microtubule</keyword>
<sequence>MAPAAAPVEKTIPSEKASGPPSSETQEEFVDDFRVGERVWVNGNKPGFIQFLGETQFAPGQWAGIVLDEPIGKNDGSVAGVRYFQCEPLKGIFTRPSKLTRKVQADDEANGLQTAPGRAASPLPTAAATVVSSSPATPSNIPHKPSQSTVKETSAPPQISNLTKTASESISNLSEAGSVKKGERELKIGDRVLVGGTKAGVVRFLGETDFAKGEWCGVELDEPLGKNDGAVAGTRYFQCQPKYGLFAPVHKVTKIGFPSTTPAKAKAAAVRRVMATTPASLKRSPSASSLSSMSSVASSVSSKPSRTGLLTETSSRYARKISGTTALQEALKEKQQHIEQLLAERDLERAEVAKATSHVGEIEQELALARDGHDQHVLELEAKMDQLRTMVEAADREKVELLNQLEEEKRKVEDLQFRVEEESITKGDLENKVSEGMASFAPFVFSDFMDTLERSRGDTSHMARPSQPRVLPGAFVHVPTASRRSCTQTKLEHARIKELEQSLLFEKTKADKLQRELEDTRWAQIESQYVDVASAQLRHTSRLCAAETRKGSLCERLMYNYSFQIRMCLTAQLALDKTHFRLSHLVWVATVSEKSRIMELEKDLALRVQEVAELRRRLESSKPPGDVDMSLSLLQEISALQEKLEATHTDHQSEMTSLKDHFGAREEMFQKEIKALHTATEKLSKENESLRSKLDHANKENSDVIALWKSKLETAIASHQQAMEELKVSFSKGIGTDSAEFAELKTQIERLRLDYQQEIESLQSKQDSERSAHAKEMEALKSKLMKIIKEKEDSLEAVKARLDSAEDQHLVEMEDTLNKLQEAEIKVKELEVLQAKYSEQTEVIGNFTSQLSAVEEKLLDLDALRKANSEGKLELEVLRQQLEGAEKQIKNLEIEKNAESSKANSIIKELQGKELMLTSLQDNLNEVNQVKETLEKELQTLSLLGYLSPCCWESRCHLKPSFVTGTDGHPAGFAGLWLSCSSLRVSVGSTHSEQSPGDAGETAPQLRALAALAEDLGSVHGTHVVPHNHRKEKFASTSEEAVSFQTSMQDTVNKLHQKEEQFNTLSSELEKLKENLTDMEAKFKEKDEREDQLVKAKEKLENDIAEIMKMSGDNSSQLTKMNDELRLKERSVEELQLKLTKANENASFLQKSIGEVTLKAQQSQQEAAKKHEEEKKELEKKLSELEKKMETSYNQCQDLKAKYEKATSETKTRHEEVLQNLQKMLVDTEDKLKAAQEANRDLMQDMEELKTQADKAKSLTYLLTSAKKEIEVMSEELRGLKSEKQLFAQEANALKLEKGSLLSKLIEVETKITLLQEDQQKLWSVNESLHLEKERVSEEKQVAEKRYQQEHRDRESLVAEREKLLKEVSVAQEELLKLHMENDSLEASKASMQVLIEELRFCKDKLMAMSEKARADKEHLEGQVKKLTAENMVLIKDKDDVIQKLQSAYEELVKDQKALVQEIEDLTTEKKSAAEKQMSLDNTCLTLKAERENLLQSNRDLQFEKDTLRQGQEKLSASLEATLQVKQLLSTEAETLRTQLDCASKALRKAELDMRQLQTSNASLTKLLEEIKTCRAITDSECIQLLHEKESLAASERTLLAEKEELLSENRIITEKLNKHSEEVARLEMGLNEKITYLTSEKDMACQKVARLKKQQDSLLKEKSALEIQNGDLLADRESSMKTIGDLKRKYDQEATNRRIVMQEKMKLLGNIDALKKELQERKKENQELTSSKCDLSLMLKEAQDAKKTLEKEHTSMMQAKESLNAELKTCCCEKNILLRDGLNLQEECQKLNEEIQEIQQTLILEKEARAKESETSLYESNKLHGRIALLEEEVQGLRACSEQLQTENFTLTQEKTSSEQKVVEIIKEKELLSAETAQLAANIETLKGDFAALSKSKLELQELHSCLTKILDDLRLNHEVAVTERAEVLQDNKNLMAEKREMMLRNEEVLKEKEKLEESYFILQKEISQLAQTNSHISANLLESQSENRTLRKDKSKLTLKIRELETLHSFTAAQTAEDAMQIMEQMTKEKTETLASLEDTKQTNAKLQNELDTLKESNLKTVEELNKSRELLNEESQKMEEFKTEIETLKQAAAQKSQQLSALQEENVKLAEELGRTRDEVTSHQKLEEERSVLNNQLLEMKKRESEYRRDADEEKASLQKSISLTSALLTEKDAELEKLRNEVTVLRGENASAKSLHSVVQTLESDKVKLELKVKNLELQLKENKRQLSSSSGNTDAQAEEDERAQESQIDFLNSVIVDLQRKNQDLKMKVEMMSEAALNGNGDDLNSYDSDDQEKQSKKKPRLFCDICDCFDLHDTEDCPTQAQMSEDPPHSTHHGSRSEERPYCEICEMFGHWATNCNDDETF</sequence>
<protein>
    <submittedName>
        <fullName evidence="10">CAP-Gly domain-containing linker protein 1</fullName>
    </submittedName>
</protein>
<evidence type="ECO:0000256" key="6">
    <source>
        <dbReference type="ARBA" id="ARBA00023212"/>
    </source>
</evidence>
<feature type="domain" description="CAP-Gly" evidence="9">
    <location>
        <begin position="53"/>
        <end position="95"/>
    </location>
</feature>
<evidence type="ECO:0000256" key="2">
    <source>
        <dbReference type="ARBA" id="ARBA00022490"/>
    </source>
</evidence>
<feature type="region of interest" description="Disordered" evidence="8">
    <location>
        <begin position="131"/>
        <end position="157"/>
    </location>
</feature>
<feature type="region of interest" description="Disordered" evidence="8">
    <location>
        <begin position="276"/>
        <end position="313"/>
    </location>
</feature>
<evidence type="ECO:0000256" key="1">
    <source>
        <dbReference type="ARBA" id="ARBA00004245"/>
    </source>
</evidence>
<dbReference type="PANTHER" id="PTHR18916:SF44">
    <property type="entry name" value="CAP-GLY DOMAIN-CONTAINING LINKER PROTEIN 1"/>
    <property type="match status" value="1"/>
</dbReference>
<dbReference type="InterPro" id="IPR036859">
    <property type="entry name" value="CAP-Gly_dom_sf"/>
</dbReference>
<accession>A0ABQ0ETD0</accession>
<feature type="coiled-coil region" evidence="7">
    <location>
        <begin position="1533"/>
        <end position="1567"/>
    </location>
</feature>
<evidence type="ECO:0000256" key="8">
    <source>
        <dbReference type="SAM" id="MobiDB-lite"/>
    </source>
</evidence>
<name>A0ABQ0ETD0_APOSI</name>
<reference evidence="10 11" key="1">
    <citation type="submission" date="2024-08" db="EMBL/GenBank/DDBJ databases">
        <title>The draft genome of Apodemus speciosus.</title>
        <authorList>
            <person name="Nabeshima K."/>
            <person name="Suzuki S."/>
            <person name="Onuma M."/>
        </authorList>
    </citation>
    <scope>NUCLEOTIDE SEQUENCE [LARGE SCALE GENOMIC DNA]</scope>
    <source>
        <strain evidence="10">IB14-021</strain>
    </source>
</reference>
<feature type="coiled-coil region" evidence="7">
    <location>
        <begin position="1048"/>
        <end position="1297"/>
    </location>
</feature>
<dbReference type="PANTHER" id="PTHR18916">
    <property type="entry name" value="DYNACTIN 1-RELATED MICROTUBULE-BINDING"/>
    <property type="match status" value="1"/>
</dbReference>
<dbReference type="PROSITE" id="PS00845">
    <property type="entry name" value="CAP_GLY_1"/>
    <property type="match status" value="2"/>
</dbReference>
<keyword evidence="2" id="KW-0963">Cytoplasm</keyword>
<dbReference type="Proteomes" id="UP001623349">
    <property type="component" value="Unassembled WGS sequence"/>
</dbReference>
<feature type="coiled-coil region" evidence="7">
    <location>
        <begin position="1705"/>
        <end position="1848"/>
    </location>
</feature>
<evidence type="ECO:0000256" key="7">
    <source>
        <dbReference type="SAM" id="Coils"/>
    </source>
</evidence>
<feature type="region of interest" description="Disordered" evidence="8">
    <location>
        <begin position="2228"/>
        <end position="2249"/>
    </location>
</feature>
<evidence type="ECO:0000256" key="5">
    <source>
        <dbReference type="ARBA" id="ARBA00023054"/>
    </source>
</evidence>
<feature type="compositionally biased region" description="Low complexity" evidence="8">
    <location>
        <begin position="276"/>
        <end position="306"/>
    </location>
</feature>
<feature type="region of interest" description="Disordered" evidence="8">
    <location>
        <begin position="1"/>
        <end position="27"/>
    </location>
</feature>
<evidence type="ECO:0000259" key="9">
    <source>
        <dbReference type="PROSITE" id="PS50245"/>
    </source>
</evidence>
<evidence type="ECO:0000256" key="3">
    <source>
        <dbReference type="ARBA" id="ARBA00022701"/>
    </source>
</evidence>
<feature type="coiled-coil region" evidence="7">
    <location>
        <begin position="1326"/>
        <end position="1476"/>
    </location>
</feature>
<dbReference type="Pfam" id="PF01302">
    <property type="entry name" value="CAP_GLY"/>
    <property type="match status" value="2"/>
</dbReference>
<comment type="subcellular location">
    <subcellularLocation>
        <location evidence="1">Cytoplasm</location>
        <location evidence="1">Cytoskeleton</location>
    </subcellularLocation>
</comment>
<feature type="coiled-coil region" evidence="7">
    <location>
        <begin position="1933"/>
        <end position="2146"/>
    </location>
</feature>
<comment type="caution">
    <text evidence="10">The sequence shown here is derived from an EMBL/GenBank/DDBJ whole genome shotgun (WGS) entry which is preliminary data.</text>
</comment>
<evidence type="ECO:0000313" key="11">
    <source>
        <dbReference type="Proteomes" id="UP001623349"/>
    </source>
</evidence>
<feature type="compositionally biased region" description="Polar residues" evidence="8">
    <location>
        <begin position="145"/>
        <end position="157"/>
    </location>
</feature>
<dbReference type="InterPro" id="IPR000938">
    <property type="entry name" value="CAP-Gly_domain"/>
</dbReference>
<keyword evidence="4" id="KW-0677">Repeat</keyword>